<feature type="compositionally biased region" description="Low complexity" evidence="4">
    <location>
        <begin position="1"/>
        <end position="27"/>
    </location>
</feature>
<organism evidence="6">
    <name type="scientific">Fonticula alba</name>
    <name type="common">Slime mold</name>
    <dbReference type="NCBI Taxonomy" id="691883"/>
    <lineage>
        <taxon>Eukaryota</taxon>
        <taxon>Rotosphaerida</taxon>
        <taxon>Fonticulaceae</taxon>
        <taxon>Fonticula</taxon>
    </lineage>
</organism>
<dbReference type="RefSeq" id="XP_009494435.1">
    <property type="nucleotide sequence ID" value="XM_009496160.1"/>
</dbReference>
<evidence type="ECO:0000259" key="5">
    <source>
        <dbReference type="PROSITE" id="PS51210"/>
    </source>
</evidence>
<feature type="region of interest" description="Disordered" evidence="4">
    <location>
        <begin position="88"/>
        <end position="128"/>
    </location>
</feature>
<dbReference type="Gene3D" id="3.40.1090.10">
    <property type="entry name" value="Cytosolic phospholipase A2 catalytic domain"/>
    <property type="match status" value="1"/>
</dbReference>
<keyword evidence="1 3" id="KW-0378">Hydrolase</keyword>
<dbReference type="GeneID" id="20526983"/>
<protein>
    <recommendedName>
        <fullName evidence="5">PLA2c domain-containing protein</fullName>
    </recommendedName>
</protein>
<evidence type="ECO:0000256" key="2">
    <source>
        <dbReference type="ARBA" id="ARBA00023098"/>
    </source>
</evidence>
<keyword evidence="7" id="KW-1185">Reference proteome</keyword>
<dbReference type="PANTHER" id="PTHR10728:SF40">
    <property type="entry name" value="PATATIN FAMILY PROTEIN"/>
    <property type="match status" value="1"/>
</dbReference>
<dbReference type="Pfam" id="PF01735">
    <property type="entry name" value="PLA2_B"/>
    <property type="match status" value="1"/>
</dbReference>
<dbReference type="GO" id="GO:0005829">
    <property type="term" value="C:cytosol"/>
    <property type="evidence" value="ECO:0007669"/>
    <property type="project" value="TreeGrafter"/>
</dbReference>
<dbReference type="InterPro" id="IPR016035">
    <property type="entry name" value="Acyl_Trfase/lysoPLipase"/>
</dbReference>
<dbReference type="InterPro" id="IPR002642">
    <property type="entry name" value="LysoPLipase_cat_dom"/>
</dbReference>
<proteinExistence type="predicted"/>
<dbReference type="EMBL" id="KB932203">
    <property type="protein sequence ID" value="KCV71312.1"/>
    <property type="molecule type" value="Genomic_DNA"/>
</dbReference>
<sequence>MARARPGALGASPGPGASGHRPSSLFRTLRRSARRVARTIQAARPGASPPSLQTRPASATAGPSTGMSLLRGCDGACSGTPRDPCFPSAPGSHMADEEPMCRLGRTRRSPPPSPRSRRFASSPVGQQSSHLSVVLAGLLEASGTGGRTPPHSTWGWRHLSRAAPAVGHYLSDALRLVGLQIDALGEKSNTLPAPGSTSAPATTTSPALRPAQLANASWQLAESAWRLAQQNAVASYGLAAQRLPGLWQTLATSTTGVTSRAPLPGLPALDALRESPLLRALLGFEAVVQLQELARQKSAGVPAALDGLARVSRDFLITQLGSSLAAGAQQLPHLAAIGLIERPVDAWTVADGLASAGAGLSAGVHNPSGPTAARLLAVHNQTGREVVARLRPVLSHPTDRSGDGAGPLHYFGLGCTSRSPYLAPLVLRDPDARELSIRLAPGTWRELSLQVEPSAGILSQGAGADLRALAAQVEFSFADETAPASEASTSHVVLLHPSLSAVRLEDDPTDGGIASRNVFGDYIGYYMNSMTLDALGTLLGPSGRGLSRVPGPVRRPSLLGLLSPGLGASTGGLRVRRLRDRLAMAAGRCRALPPPSSPPIRLVPGGYDLPAGVHPSSLLHPGEAEFLEIRKRAMVASFARFIGVDEAEVDPRDIPTVAFAASGGGYRAMVSSFGFVAELERQGLLDCVSYMAGLSGSSWMLARLYAHALHAGANGGRLAPGQVLEELPPRLEHHLINVLLPWTQCVEGSRPGASPARTRFATHLLRRTLETDSLSAIDIWGAALGTQLLDDYTPVEARDTGHGSLPEPLRLSQFTSLLESGRVPLPIFTAVQVASGGDQTVVADVDTGPPLSWFEWTPLEAGSRDLGGFVPLSRLSSDRVSSDVGGPASEMPLHRVMAIGGSAFCATFGQSWRELVASRIEHHRTALEPHLDGMTSPQPPGGAASVTGAGALRQWTDWLTDLASESSLPFRNASLFSPAPIYNFPVLQDGSPTTQDVWLADAGIGFNLPLPPLLRQERGVDVILSFDASSEVTRGEEGIPRADMVEAAQPSPEVSDHFFDHSTPDHVFALECIAPLGELDPLPRLDRSHLAGDVDGMGHAGQQPLPEEDRSHAMIRQFVERAVNRLPLAPRKRCDLTTRLNTALLEELGLRDSDQAGLGYRRLPKSLLRARAWSQHHRLSVAALRAPRWESPAGGPAFSLLLPPPGGAPALDAGPGGPHIIYSHLSKETVLGEATGAGSVFHPVDLAPVREEPPLCEDFLDTINLAYTRRETEALANAGAVAARESVAHARAVLRQLWNARRTERLAASPSANDLTMPLATQLHGGGGGRGGDGAVLL</sequence>
<evidence type="ECO:0000256" key="1">
    <source>
        <dbReference type="ARBA" id="ARBA00022801"/>
    </source>
</evidence>
<evidence type="ECO:0000313" key="7">
    <source>
        <dbReference type="Proteomes" id="UP000030693"/>
    </source>
</evidence>
<dbReference type="STRING" id="691883.A0A058ZCZ7"/>
<feature type="region of interest" description="Disordered" evidence="4">
    <location>
        <begin position="1307"/>
        <end position="1333"/>
    </location>
</feature>
<dbReference type="PROSITE" id="PS51210">
    <property type="entry name" value="PLA2C"/>
    <property type="match status" value="1"/>
</dbReference>
<evidence type="ECO:0000256" key="4">
    <source>
        <dbReference type="SAM" id="MobiDB-lite"/>
    </source>
</evidence>
<dbReference type="GO" id="GO:0046475">
    <property type="term" value="P:glycerophospholipid catabolic process"/>
    <property type="evidence" value="ECO:0007669"/>
    <property type="project" value="TreeGrafter"/>
</dbReference>
<feature type="compositionally biased region" description="Gly residues" evidence="4">
    <location>
        <begin position="1324"/>
        <end position="1333"/>
    </location>
</feature>
<dbReference type="GO" id="GO:0004623">
    <property type="term" value="F:phospholipase A2 activity"/>
    <property type="evidence" value="ECO:0007669"/>
    <property type="project" value="TreeGrafter"/>
</dbReference>
<dbReference type="OrthoDB" id="6121437at2759"/>
<accession>A0A058ZCZ7</accession>
<dbReference type="SUPFAM" id="SSF52151">
    <property type="entry name" value="FabD/lysophospholipase-like"/>
    <property type="match status" value="1"/>
</dbReference>
<gene>
    <name evidence="6" type="ORF">H696_02258</name>
</gene>
<evidence type="ECO:0000256" key="3">
    <source>
        <dbReference type="PROSITE-ProRule" id="PRU00555"/>
    </source>
</evidence>
<keyword evidence="3" id="KW-0442">Lipid degradation</keyword>
<feature type="region of interest" description="Disordered" evidence="4">
    <location>
        <begin position="1"/>
        <end position="67"/>
    </location>
</feature>
<feature type="compositionally biased region" description="Polar residues" evidence="4">
    <location>
        <begin position="50"/>
        <end position="67"/>
    </location>
</feature>
<feature type="domain" description="PLA2c" evidence="5">
    <location>
        <begin position="608"/>
        <end position="1038"/>
    </location>
</feature>
<dbReference type="Proteomes" id="UP000030693">
    <property type="component" value="Unassembled WGS sequence"/>
</dbReference>
<dbReference type="SMART" id="SM00022">
    <property type="entry name" value="PLAc"/>
    <property type="match status" value="1"/>
</dbReference>
<evidence type="ECO:0000313" key="6">
    <source>
        <dbReference type="EMBL" id="KCV71312.1"/>
    </source>
</evidence>
<dbReference type="PANTHER" id="PTHR10728">
    <property type="entry name" value="CYTOSOLIC PHOSPHOLIPASE A2"/>
    <property type="match status" value="1"/>
</dbReference>
<name>A0A058ZCZ7_FONAL</name>
<feature type="compositionally biased region" description="Basic residues" evidence="4">
    <location>
        <begin position="28"/>
        <end position="37"/>
    </location>
</feature>
<reference evidence="6" key="1">
    <citation type="submission" date="2013-04" db="EMBL/GenBank/DDBJ databases">
        <title>The Genome Sequence of Fonticula alba ATCC 38817.</title>
        <authorList>
            <consortium name="The Broad Institute Genomics Platform"/>
            <person name="Russ C."/>
            <person name="Cuomo C."/>
            <person name="Burger G."/>
            <person name="Gray M.W."/>
            <person name="Holland P.W.H."/>
            <person name="King N."/>
            <person name="Lang F.B.F."/>
            <person name="Roger A.J."/>
            <person name="Ruiz-Trillo I."/>
            <person name="Brown M."/>
            <person name="Walker B."/>
            <person name="Young S."/>
            <person name="Zeng Q."/>
            <person name="Gargeya S."/>
            <person name="Fitzgerald M."/>
            <person name="Haas B."/>
            <person name="Abouelleil A."/>
            <person name="Allen A.W."/>
            <person name="Alvarado L."/>
            <person name="Arachchi H.M."/>
            <person name="Berlin A.M."/>
            <person name="Chapman S.B."/>
            <person name="Gainer-Dewar J."/>
            <person name="Goldberg J."/>
            <person name="Griggs A."/>
            <person name="Gujja S."/>
            <person name="Hansen M."/>
            <person name="Howarth C."/>
            <person name="Imamovic A."/>
            <person name="Ireland A."/>
            <person name="Larimer J."/>
            <person name="McCowan C."/>
            <person name="Murphy C."/>
            <person name="Pearson M."/>
            <person name="Poon T.W."/>
            <person name="Priest M."/>
            <person name="Roberts A."/>
            <person name="Saif S."/>
            <person name="Shea T."/>
            <person name="Sisk P."/>
            <person name="Sykes S."/>
            <person name="Wortman J."/>
            <person name="Nusbaum C."/>
            <person name="Birren B."/>
        </authorList>
    </citation>
    <scope>NUCLEOTIDE SEQUENCE [LARGE SCALE GENOMIC DNA]</scope>
    <source>
        <strain evidence="6">ATCC 38817</strain>
    </source>
</reference>
<dbReference type="eggNOG" id="KOG1325">
    <property type="taxonomic scope" value="Eukaryota"/>
</dbReference>
<keyword evidence="2 3" id="KW-0443">Lipid metabolism</keyword>